<dbReference type="Pfam" id="PF14024">
    <property type="entry name" value="DUF4240"/>
    <property type="match status" value="1"/>
</dbReference>
<evidence type="ECO:0000313" key="3">
    <source>
        <dbReference type="Proteomes" id="UP001523216"/>
    </source>
</evidence>
<dbReference type="EMBL" id="JAMQOL010000080">
    <property type="protein sequence ID" value="MCM4084639.1"/>
    <property type="molecule type" value="Genomic_DNA"/>
</dbReference>
<name>A0ABT0YF12_9ACTN</name>
<organism evidence="2 3">
    <name type="scientific">Paractinoplanes hotanensis</name>
    <dbReference type="NCBI Taxonomy" id="2906497"/>
    <lineage>
        <taxon>Bacteria</taxon>
        <taxon>Bacillati</taxon>
        <taxon>Actinomycetota</taxon>
        <taxon>Actinomycetes</taxon>
        <taxon>Micromonosporales</taxon>
        <taxon>Micromonosporaceae</taxon>
        <taxon>Paractinoplanes</taxon>
    </lineage>
</organism>
<dbReference type="Proteomes" id="UP001523216">
    <property type="component" value="Unassembled WGS sequence"/>
</dbReference>
<evidence type="ECO:0000313" key="2">
    <source>
        <dbReference type="EMBL" id="MCM4084639.1"/>
    </source>
</evidence>
<accession>A0ABT0YF12</accession>
<dbReference type="InterPro" id="IPR025334">
    <property type="entry name" value="DUF4240"/>
</dbReference>
<protein>
    <submittedName>
        <fullName evidence="2">DUF4240 domain-containing protein</fullName>
    </submittedName>
</protein>
<reference evidence="2 3" key="1">
    <citation type="submission" date="2022-06" db="EMBL/GenBank/DDBJ databases">
        <title>Actinoplanes abujensis sp. nov., isolated from Nigerian arid soil.</title>
        <authorList>
            <person name="Ding P."/>
        </authorList>
    </citation>
    <scope>NUCLEOTIDE SEQUENCE [LARGE SCALE GENOMIC DNA]</scope>
    <source>
        <strain evidence="3">TRM88002</strain>
    </source>
</reference>
<evidence type="ECO:0000259" key="1">
    <source>
        <dbReference type="Pfam" id="PF14024"/>
    </source>
</evidence>
<gene>
    <name evidence="2" type="ORF">LXN57_44630</name>
</gene>
<keyword evidence="3" id="KW-1185">Reference proteome</keyword>
<sequence length="145" mass="16397">MLEVAEVIEFVRIWERVRSGLYSWPVTDAACLLLGLVEEEGLCHVQDWIISYGRTMVRRIVRDPDSLADLAGDAGNARAGWFDEFIIEAHIIVSGTWPFGHDPDGPEDLFGERVDLGDPAAVRRLFPRLAAFRRDHPELGRAELR</sequence>
<feature type="domain" description="DUF4240" evidence="1">
    <location>
        <begin position="2"/>
        <end position="79"/>
    </location>
</feature>
<proteinExistence type="predicted"/>
<comment type="caution">
    <text evidence="2">The sequence shown here is derived from an EMBL/GenBank/DDBJ whole genome shotgun (WGS) entry which is preliminary data.</text>
</comment>